<sequence length="192" mass="22431">MSEDAGSVTRWLQQMKSGDAVAAQQIWGRYYQQLVQFAEHRMRGNADYAVDSEDLAHSAFRRCCVALVTGRYGELNDREDLWNLLIVYTLNRVRRHFRDSTAQKRQLERGELVELSGELALYDLQQPETATVMSDLLAYWMERLDAEDPSGELRTIALMRMEHRTADEIARALQRRKTIVLQKIQLIRLIWE</sequence>
<reference evidence="2 3" key="2">
    <citation type="submission" date="2019-08" db="EMBL/GenBank/DDBJ databases">
        <authorList>
            <person name="Henke P."/>
        </authorList>
    </citation>
    <scope>NUCLEOTIDE SEQUENCE [LARGE SCALE GENOMIC DNA]</scope>
    <source>
        <strain evidence="2">Phe10_nw2017</strain>
    </source>
</reference>
<keyword evidence="2" id="KW-0804">Transcription</keyword>
<keyword evidence="3" id="KW-1185">Reference proteome</keyword>
<keyword evidence="2" id="KW-0240">DNA-directed RNA polymerase</keyword>
<gene>
    <name evidence="2" type="ORF">E3A20_27250</name>
</gene>
<comment type="caution">
    <text evidence="2">The sequence shown here is derived from an EMBL/GenBank/DDBJ whole genome shotgun (WGS) entry which is preliminary data.</text>
</comment>
<dbReference type="Proteomes" id="UP000321083">
    <property type="component" value="Unassembled WGS sequence"/>
</dbReference>
<organism evidence="2 3">
    <name type="scientific">Planctomyces bekefii</name>
    <dbReference type="NCBI Taxonomy" id="1653850"/>
    <lineage>
        <taxon>Bacteria</taxon>
        <taxon>Pseudomonadati</taxon>
        <taxon>Planctomycetota</taxon>
        <taxon>Planctomycetia</taxon>
        <taxon>Planctomycetales</taxon>
        <taxon>Planctomycetaceae</taxon>
        <taxon>Planctomyces</taxon>
    </lineage>
</organism>
<evidence type="ECO:0000313" key="3">
    <source>
        <dbReference type="Proteomes" id="UP000321083"/>
    </source>
</evidence>
<dbReference type="SUPFAM" id="SSF88946">
    <property type="entry name" value="Sigma2 domain of RNA polymerase sigma factors"/>
    <property type="match status" value="1"/>
</dbReference>
<dbReference type="InterPro" id="IPR013325">
    <property type="entry name" value="RNA_pol_sigma_r2"/>
</dbReference>
<dbReference type="GO" id="GO:0006352">
    <property type="term" value="P:DNA-templated transcription initiation"/>
    <property type="evidence" value="ECO:0007669"/>
    <property type="project" value="InterPro"/>
</dbReference>
<name>A0A5C6M1E4_9PLAN</name>
<dbReference type="GO" id="GO:0000428">
    <property type="term" value="C:DNA-directed RNA polymerase complex"/>
    <property type="evidence" value="ECO:0007669"/>
    <property type="project" value="UniProtKB-KW"/>
</dbReference>
<dbReference type="GO" id="GO:0003700">
    <property type="term" value="F:DNA-binding transcription factor activity"/>
    <property type="evidence" value="ECO:0007669"/>
    <property type="project" value="InterPro"/>
</dbReference>
<dbReference type="InterPro" id="IPR053812">
    <property type="entry name" value="HTH_Sigma70_ECF-like"/>
</dbReference>
<evidence type="ECO:0000313" key="2">
    <source>
        <dbReference type="EMBL" id="TWW08147.1"/>
    </source>
</evidence>
<dbReference type="EMBL" id="SRHE01000816">
    <property type="protein sequence ID" value="TWW08147.1"/>
    <property type="molecule type" value="Genomic_DNA"/>
</dbReference>
<dbReference type="Pfam" id="PF07638">
    <property type="entry name" value="Sigma70_ECF"/>
    <property type="match status" value="1"/>
</dbReference>
<accession>A0A5C6M1E4</accession>
<dbReference type="AlphaFoldDB" id="A0A5C6M1E4"/>
<proteinExistence type="predicted"/>
<protein>
    <submittedName>
        <fullName evidence="2">DNA-directed RNA polymerase sigma-70 factor</fullName>
    </submittedName>
</protein>
<dbReference type="Gene3D" id="1.10.1740.10">
    <property type="match status" value="1"/>
</dbReference>
<feature type="domain" description="RNA polymerase sigma-70 ECF-like HTH" evidence="1">
    <location>
        <begin position="7"/>
        <end position="188"/>
    </location>
</feature>
<evidence type="ECO:0000259" key="1">
    <source>
        <dbReference type="Pfam" id="PF07638"/>
    </source>
</evidence>
<reference evidence="2 3" key="1">
    <citation type="submission" date="2019-08" db="EMBL/GenBank/DDBJ databases">
        <title>100 year-old enigma solved: identification of Planctomyces bekefii, the type genus and species of the phylum Planctomycetes.</title>
        <authorList>
            <person name="Svetlana D.N."/>
            <person name="Overmann J."/>
        </authorList>
    </citation>
    <scope>NUCLEOTIDE SEQUENCE [LARGE SCALE GENOMIC DNA]</scope>
    <source>
        <strain evidence="2">Phe10_nw2017</strain>
    </source>
</reference>